<gene>
    <name evidence="1" type="ORF">SMTD_LOCUS4405</name>
</gene>
<accession>A0A183NQM0</accession>
<evidence type="ECO:0000313" key="2">
    <source>
        <dbReference type="Proteomes" id="UP000269396"/>
    </source>
</evidence>
<protein>
    <submittedName>
        <fullName evidence="1">Uncharacterized protein</fullName>
    </submittedName>
</protein>
<proteinExistence type="predicted"/>
<dbReference type="AlphaFoldDB" id="A0A183NQM0"/>
<dbReference type="STRING" id="31246.A0A183NQM0"/>
<reference evidence="1 2" key="1">
    <citation type="submission" date="2018-11" db="EMBL/GenBank/DDBJ databases">
        <authorList>
            <consortium name="Pathogen Informatics"/>
        </authorList>
    </citation>
    <scope>NUCLEOTIDE SEQUENCE [LARGE SCALE GENOMIC DNA]</scope>
    <source>
        <strain>Denwood</strain>
        <strain evidence="2">Zambia</strain>
    </source>
</reference>
<organism evidence="1 2">
    <name type="scientific">Schistosoma mattheei</name>
    <dbReference type="NCBI Taxonomy" id="31246"/>
    <lineage>
        <taxon>Eukaryota</taxon>
        <taxon>Metazoa</taxon>
        <taxon>Spiralia</taxon>
        <taxon>Lophotrochozoa</taxon>
        <taxon>Platyhelminthes</taxon>
        <taxon>Trematoda</taxon>
        <taxon>Digenea</taxon>
        <taxon>Strigeidida</taxon>
        <taxon>Schistosomatoidea</taxon>
        <taxon>Schistosomatidae</taxon>
        <taxon>Schistosoma</taxon>
    </lineage>
</organism>
<evidence type="ECO:0000313" key="1">
    <source>
        <dbReference type="EMBL" id="VDP06503.1"/>
    </source>
</evidence>
<dbReference type="EMBL" id="UZAL01012319">
    <property type="protein sequence ID" value="VDP06503.1"/>
    <property type="molecule type" value="Genomic_DNA"/>
</dbReference>
<name>A0A183NQM0_9TREM</name>
<sequence>MWPPPVRSQPKSSSKLINSKQLSKAGGNVALQPEDSSSVFKNKLRSAISTSVCLSGLVGLGLYSPSSAFTTMLTTFGLSSIVGK</sequence>
<keyword evidence="2" id="KW-1185">Reference proteome</keyword>
<dbReference type="Proteomes" id="UP000269396">
    <property type="component" value="Unassembled WGS sequence"/>
</dbReference>